<evidence type="ECO:0000256" key="10">
    <source>
        <dbReference type="ARBA" id="ARBA00022723"/>
    </source>
</evidence>
<dbReference type="OrthoDB" id="9803294at2"/>
<keyword evidence="10" id="KW-0479">Metal-binding</keyword>
<evidence type="ECO:0000256" key="19">
    <source>
        <dbReference type="SAM" id="Phobius"/>
    </source>
</evidence>
<comment type="subcellular location">
    <subcellularLocation>
        <location evidence="1">Cell membrane</location>
        <topology evidence="1">Multi-pass membrane protein</topology>
    </subcellularLocation>
</comment>
<feature type="transmembrane region" description="Helical" evidence="19">
    <location>
        <begin position="78"/>
        <end position="102"/>
    </location>
</feature>
<keyword evidence="6" id="KW-1003">Cell membrane</keyword>
<evidence type="ECO:0000256" key="5">
    <source>
        <dbReference type="ARBA" id="ARBA00022448"/>
    </source>
</evidence>
<feature type="transmembrane region" description="Helical" evidence="19">
    <location>
        <begin position="36"/>
        <end position="58"/>
    </location>
</feature>
<feature type="transmembrane region" description="Helical" evidence="19">
    <location>
        <begin position="812"/>
        <end position="833"/>
    </location>
</feature>
<evidence type="ECO:0000256" key="6">
    <source>
        <dbReference type="ARBA" id="ARBA00022475"/>
    </source>
</evidence>
<evidence type="ECO:0000256" key="13">
    <source>
        <dbReference type="ARBA" id="ARBA00022989"/>
    </source>
</evidence>
<feature type="transmembrane region" description="Helical" evidence="19">
    <location>
        <begin position="732"/>
        <end position="754"/>
    </location>
</feature>
<keyword evidence="23" id="KW-1185">Reference proteome</keyword>
<dbReference type="Pfam" id="PF00115">
    <property type="entry name" value="COX1"/>
    <property type="match status" value="1"/>
</dbReference>
<evidence type="ECO:0000256" key="7">
    <source>
        <dbReference type="ARBA" id="ARBA00022617"/>
    </source>
</evidence>
<feature type="transmembrane region" description="Helical" evidence="19">
    <location>
        <begin position="396"/>
        <end position="415"/>
    </location>
</feature>
<feature type="transmembrane region" description="Helical" evidence="19">
    <location>
        <begin position="658"/>
        <end position="681"/>
    </location>
</feature>
<keyword evidence="5 18" id="KW-0813">Transport</keyword>
<evidence type="ECO:0000256" key="16">
    <source>
        <dbReference type="ARBA" id="ARBA00023136"/>
    </source>
</evidence>
<feature type="transmembrane region" description="Helical" evidence="19">
    <location>
        <begin position="766"/>
        <end position="791"/>
    </location>
</feature>
<evidence type="ECO:0000256" key="9">
    <source>
        <dbReference type="ARBA" id="ARBA00022692"/>
    </source>
</evidence>
<dbReference type="InterPro" id="IPR023616">
    <property type="entry name" value="Cyt_c_oxase-like_su1_dom"/>
</dbReference>
<comment type="pathway">
    <text evidence="2">Energy metabolism; oxidative phosphorylation.</text>
</comment>
<dbReference type="InterPro" id="IPR035973">
    <property type="entry name" value="Cyt_c_oxidase_su3-like_sf"/>
</dbReference>
<dbReference type="GO" id="GO:0020037">
    <property type="term" value="F:heme binding"/>
    <property type="evidence" value="ECO:0007669"/>
    <property type="project" value="InterPro"/>
</dbReference>
<dbReference type="GO" id="GO:0022904">
    <property type="term" value="P:respiratory electron transport chain"/>
    <property type="evidence" value="ECO:0007669"/>
    <property type="project" value="InterPro"/>
</dbReference>
<dbReference type="InterPro" id="IPR014241">
    <property type="entry name" value="Cyt_c_oxidase_su1_bac"/>
</dbReference>
<comment type="catalytic activity">
    <reaction evidence="17">
        <text>4 Fe(II)-[cytochrome c] + O2 + 8 H(+)(in) = 4 Fe(III)-[cytochrome c] + 2 H2O + 4 H(+)(out)</text>
        <dbReference type="Rhea" id="RHEA:11436"/>
        <dbReference type="Rhea" id="RHEA-COMP:10350"/>
        <dbReference type="Rhea" id="RHEA-COMP:14399"/>
        <dbReference type="ChEBI" id="CHEBI:15377"/>
        <dbReference type="ChEBI" id="CHEBI:15378"/>
        <dbReference type="ChEBI" id="CHEBI:15379"/>
        <dbReference type="ChEBI" id="CHEBI:29033"/>
        <dbReference type="ChEBI" id="CHEBI:29034"/>
        <dbReference type="EC" id="7.1.1.9"/>
    </reaction>
</comment>
<keyword evidence="7 18" id="KW-0349">Heme</keyword>
<evidence type="ECO:0000256" key="17">
    <source>
        <dbReference type="ARBA" id="ARBA00047816"/>
    </source>
</evidence>
<feature type="transmembrane region" description="Helical" evidence="19">
    <location>
        <begin position="122"/>
        <end position="141"/>
    </location>
</feature>
<sequence>MSEEQKHNAQLHEDFDRVWSNLPGIGQLAAVNHTSVGLRFIVTGLFFFLVGGVLAMLMRTQLALPEQDIVGPELYSQLFTMHGTLMMFLFAIPILEGVAMYLIPKMVGARDLAFPRLGAMGYFCYLFGGLIILSSLALSMAPDSGWFMYTPLSSSTFSPGPGSDFWLLGITFVEISSMTGAIELVISILRTRTNGMSLRQMPIFCWYILAMALMIVFGFPPLILGSILLELERAAGLVFFGVAGGGDPLLWQHLFWLFGHPEVYIIFLPAAGIVSTLIPVFSRRPIVGYRWIVLAVIVMGFISFGLWVHHMFTVGIPQLAQAFFSMASMLVAIPTAIQIFAWLATLWTGRVVWNLPMLWILGFLIIFVAGGLTGVMLALVPFNWQVHDTHFVVAHMHYVLVGGMLFPLIAGLYYWMPHVSGRMPSDLLGRWAFWLVFIGFNMTFLLMHLTGLLGMPRRVYTYEAGLGWDWLNLLSSIGGFVMAIGIAMFLLDIFLHFRFGRVAPRNPWGADTLEWAVAMPVTTYNFISLPDIRSRHPLWHNPQLPFEIEEGKHAMAFIRHERRETWGSDAVTGRVREVIHLPTNSWIPLQAGLILAVVCLSLLTKFYWLALGSAVVAAVIMLRWSWVNGAHPQSAPVHEDDPVDPPLHSRTFDGPGRWGMLVTLMANGSLYASLLFGWFYLWTAAPQWHAPEQGPLAWTPLLASGVLLSLAVVTFQWLTRQLRRGVTARLQSGLWLVAAMGLAHVVLLTWLALAADLSPTSSAHDAVLAVMLGYLLFHGALAAILTAMQAVRVRCGYVGAHLPYEPLVLQPFWSYTLGVFWLSFAAFILLPMAW</sequence>
<evidence type="ECO:0000256" key="3">
    <source>
        <dbReference type="ARBA" id="ARBA00009578"/>
    </source>
</evidence>
<comment type="similarity">
    <text evidence="3 18">Belongs to the heme-copper respiratory oxidase family.</text>
</comment>
<keyword evidence="14" id="KW-0408">Iron</keyword>
<evidence type="ECO:0000256" key="14">
    <source>
        <dbReference type="ARBA" id="ARBA00023004"/>
    </source>
</evidence>
<evidence type="ECO:0000313" key="22">
    <source>
        <dbReference type="EMBL" id="SDR78353.1"/>
    </source>
</evidence>
<dbReference type="InterPro" id="IPR036927">
    <property type="entry name" value="Cyt_c_oxase-like_su1_sf"/>
</dbReference>
<reference evidence="23" key="1">
    <citation type="submission" date="2016-10" db="EMBL/GenBank/DDBJ databases">
        <authorList>
            <person name="Varghese N."/>
            <person name="Submissions S."/>
        </authorList>
    </citation>
    <scope>NUCLEOTIDE SEQUENCE [LARGE SCALE GENOMIC DNA]</scope>
    <source>
        <strain evidence="23">2SM5</strain>
    </source>
</reference>
<dbReference type="GO" id="GO:0005886">
    <property type="term" value="C:plasma membrane"/>
    <property type="evidence" value="ECO:0007669"/>
    <property type="project" value="UniProtKB-SubCell"/>
</dbReference>
<feature type="domain" description="Heme-copper oxidase subunit III family profile" evidence="20">
    <location>
        <begin position="575"/>
        <end position="833"/>
    </location>
</feature>
<dbReference type="CDD" id="cd01662">
    <property type="entry name" value="Ubiquinol_Oxidase_I"/>
    <property type="match status" value="1"/>
</dbReference>
<dbReference type="InterPro" id="IPR013833">
    <property type="entry name" value="Cyt_c_oxidase_su3_a-hlx"/>
</dbReference>
<dbReference type="InterPro" id="IPR000298">
    <property type="entry name" value="Cyt_c_oxidase-like_su3"/>
</dbReference>
<keyword evidence="12 18" id="KW-0249">Electron transport</keyword>
<evidence type="ECO:0000256" key="18">
    <source>
        <dbReference type="RuleBase" id="RU000370"/>
    </source>
</evidence>
<dbReference type="PROSITE" id="PS50855">
    <property type="entry name" value="COX1"/>
    <property type="match status" value="1"/>
</dbReference>
<feature type="transmembrane region" description="Helical" evidence="19">
    <location>
        <begin position="201"/>
        <end position="223"/>
    </location>
</feature>
<dbReference type="EC" id="7.1.1.9" evidence="4"/>
<dbReference type="PRINTS" id="PR01165">
    <property type="entry name" value="CYCOXIDASEI"/>
</dbReference>
<feature type="transmembrane region" description="Helical" evidence="19">
    <location>
        <begin position="427"/>
        <end position="450"/>
    </location>
</feature>
<dbReference type="PANTHER" id="PTHR10422">
    <property type="entry name" value="CYTOCHROME C OXIDASE SUBUNIT 1"/>
    <property type="match status" value="1"/>
</dbReference>
<evidence type="ECO:0000313" key="23">
    <source>
        <dbReference type="Proteomes" id="UP000243426"/>
    </source>
</evidence>
<proteinExistence type="inferred from homology"/>
<feature type="transmembrane region" description="Helical" evidence="19">
    <location>
        <begin position="263"/>
        <end position="281"/>
    </location>
</feature>
<dbReference type="PROSITE" id="PS50253">
    <property type="entry name" value="COX3"/>
    <property type="match status" value="1"/>
</dbReference>
<evidence type="ECO:0000256" key="4">
    <source>
        <dbReference type="ARBA" id="ARBA00012949"/>
    </source>
</evidence>
<evidence type="ECO:0000256" key="1">
    <source>
        <dbReference type="ARBA" id="ARBA00004651"/>
    </source>
</evidence>
<dbReference type="GO" id="GO:0004129">
    <property type="term" value="F:cytochrome-c oxidase activity"/>
    <property type="evidence" value="ECO:0007669"/>
    <property type="project" value="UniProtKB-EC"/>
</dbReference>
<dbReference type="EMBL" id="LT629748">
    <property type="protein sequence ID" value="SDR78353.1"/>
    <property type="molecule type" value="Genomic_DNA"/>
</dbReference>
<evidence type="ECO:0000256" key="15">
    <source>
        <dbReference type="ARBA" id="ARBA00023008"/>
    </source>
</evidence>
<feature type="transmembrane region" description="Helical" evidence="19">
    <location>
        <begin position="701"/>
        <end position="720"/>
    </location>
</feature>
<dbReference type="STRING" id="797277.SAMN05216198_0403"/>
<feature type="domain" description="Cytochrome oxidase subunit I profile" evidence="21">
    <location>
        <begin position="18"/>
        <end position="533"/>
    </location>
</feature>
<dbReference type="RefSeq" id="WP_090271804.1">
    <property type="nucleotide sequence ID" value="NZ_LT629748.1"/>
</dbReference>
<dbReference type="PROSITE" id="PS00077">
    <property type="entry name" value="COX1_CUB"/>
    <property type="match status" value="1"/>
</dbReference>
<keyword evidence="13 19" id="KW-1133">Transmembrane helix</keyword>
<feature type="transmembrane region" description="Helical" evidence="19">
    <location>
        <begin position="322"/>
        <end position="346"/>
    </location>
</feature>
<dbReference type="NCBIfam" id="TIGR02891">
    <property type="entry name" value="CtaD_CoxA"/>
    <property type="match status" value="1"/>
</dbReference>
<dbReference type="SUPFAM" id="SSF81452">
    <property type="entry name" value="Cytochrome c oxidase subunit III-like"/>
    <property type="match status" value="1"/>
</dbReference>
<dbReference type="GO" id="GO:0006119">
    <property type="term" value="P:oxidative phosphorylation"/>
    <property type="evidence" value="ECO:0007669"/>
    <property type="project" value="UniProtKB-UniPathway"/>
</dbReference>
<dbReference type="GO" id="GO:0046872">
    <property type="term" value="F:metal ion binding"/>
    <property type="evidence" value="ECO:0007669"/>
    <property type="project" value="UniProtKB-KW"/>
</dbReference>
<dbReference type="AlphaFoldDB" id="A0A1H1LV22"/>
<organism evidence="22 23">
    <name type="scientific">Halopseudomonas litoralis</name>
    <dbReference type="NCBI Taxonomy" id="797277"/>
    <lineage>
        <taxon>Bacteria</taxon>
        <taxon>Pseudomonadati</taxon>
        <taxon>Pseudomonadota</taxon>
        <taxon>Gammaproteobacteria</taxon>
        <taxon>Pseudomonadales</taxon>
        <taxon>Pseudomonadaceae</taxon>
        <taxon>Halopseudomonas</taxon>
    </lineage>
</organism>
<feature type="transmembrane region" description="Helical" evidence="19">
    <location>
        <begin position="586"/>
        <end position="603"/>
    </location>
</feature>
<keyword evidence="11" id="KW-1278">Translocase</keyword>
<evidence type="ECO:0000256" key="11">
    <source>
        <dbReference type="ARBA" id="ARBA00022967"/>
    </source>
</evidence>
<dbReference type="Gene3D" id="1.20.210.10">
    <property type="entry name" value="Cytochrome c oxidase-like, subunit I domain"/>
    <property type="match status" value="1"/>
</dbReference>
<keyword evidence="9 18" id="KW-0812">Transmembrane</keyword>
<keyword evidence="8 18" id="KW-0679">Respiratory chain</keyword>
<dbReference type="PANTHER" id="PTHR10422:SF35">
    <property type="entry name" value="CYTOCHROME BO(3) UBIQUINOL OXIDASE SUBUNIT 1"/>
    <property type="match status" value="1"/>
</dbReference>
<dbReference type="UniPathway" id="UPA00705"/>
<evidence type="ECO:0000259" key="21">
    <source>
        <dbReference type="PROSITE" id="PS50855"/>
    </source>
</evidence>
<dbReference type="InterPro" id="IPR023615">
    <property type="entry name" value="Cyt_c_Oxase_su1_BS"/>
</dbReference>
<gene>
    <name evidence="22" type="ORF">SAMN05216198_0403</name>
</gene>
<dbReference type="GO" id="GO:0015990">
    <property type="term" value="P:electron transport coupled proton transport"/>
    <property type="evidence" value="ECO:0007669"/>
    <property type="project" value="InterPro"/>
</dbReference>
<dbReference type="Gene3D" id="1.20.120.80">
    <property type="entry name" value="Cytochrome c oxidase, subunit III, four-helix bundle"/>
    <property type="match status" value="1"/>
</dbReference>
<feature type="transmembrane region" description="Helical" evidence="19">
    <location>
        <begin position="165"/>
        <end position="189"/>
    </location>
</feature>
<evidence type="ECO:0000259" key="20">
    <source>
        <dbReference type="PROSITE" id="PS50253"/>
    </source>
</evidence>
<feature type="transmembrane region" description="Helical" evidence="19">
    <location>
        <begin position="288"/>
        <end position="310"/>
    </location>
</feature>
<evidence type="ECO:0000256" key="2">
    <source>
        <dbReference type="ARBA" id="ARBA00004673"/>
    </source>
</evidence>
<evidence type="ECO:0000256" key="8">
    <source>
        <dbReference type="ARBA" id="ARBA00022660"/>
    </source>
</evidence>
<keyword evidence="15" id="KW-0186">Copper</keyword>
<dbReference type="SUPFAM" id="SSF81442">
    <property type="entry name" value="Cytochrome c oxidase subunit I-like"/>
    <property type="match status" value="1"/>
</dbReference>
<name>A0A1H1LV22_9GAMM</name>
<feature type="transmembrane region" description="Helical" evidence="19">
    <location>
        <begin position="358"/>
        <end position="384"/>
    </location>
</feature>
<keyword evidence="16 19" id="KW-0472">Membrane</keyword>
<dbReference type="Proteomes" id="UP000243426">
    <property type="component" value="Chromosome I"/>
</dbReference>
<feature type="transmembrane region" description="Helical" evidence="19">
    <location>
        <begin position="470"/>
        <end position="495"/>
    </location>
</feature>
<accession>A0A1H1LV22</accession>
<dbReference type="InterPro" id="IPR000883">
    <property type="entry name" value="Cyt_C_Oxase_1"/>
</dbReference>
<protein>
    <recommendedName>
        <fullName evidence="4">cytochrome-c oxidase</fullName>
        <ecNumber evidence="4">7.1.1.9</ecNumber>
    </recommendedName>
</protein>
<evidence type="ECO:0000256" key="12">
    <source>
        <dbReference type="ARBA" id="ARBA00022982"/>
    </source>
</evidence>